<dbReference type="InParanoid" id="E3N4D8"/>
<feature type="region of interest" description="Disordered" evidence="1">
    <location>
        <begin position="168"/>
        <end position="298"/>
    </location>
</feature>
<organism evidence="3">
    <name type="scientific">Caenorhabditis remanei</name>
    <name type="common">Caenorhabditis vulgaris</name>
    <dbReference type="NCBI Taxonomy" id="31234"/>
    <lineage>
        <taxon>Eukaryota</taxon>
        <taxon>Metazoa</taxon>
        <taxon>Ecdysozoa</taxon>
        <taxon>Nematoda</taxon>
        <taxon>Chromadorea</taxon>
        <taxon>Rhabditida</taxon>
        <taxon>Rhabditina</taxon>
        <taxon>Rhabditomorpha</taxon>
        <taxon>Rhabditoidea</taxon>
        <taxon>Rhabditidae</taxon>
        <taxon>Peloderinae</taxon>
        <taxon>Caenorhabditis</taxon>
    </lineage>
</organism>
<name>E3N4D8_CAERE</name>
<feature type="compositionally biased region" description="Polar residues" evidence="1">
    <location>
        <begin position="239"/>
        <end position="248"/>
    </location>
</feature>
<dbReference type="HOGENOM" id="CLU_934606_0_0_1"/>
<evidence type="ECO:0000256" key="1">
    <source>
        <dbReference type="SAM" id="MobiDB-lite"/>
    </source>
</evidence>
<gene>
    <name evidence="2" type="ORF">CRE_23019</name>
</gene>
<evidence type="ECO:0000313" key="2">
    <source>
        <dbReference type="EMBL" id="EFO85477.1"/>
    </source>
</evidence>
<feature type="compositionally biased region" description="Polar residues" evidence="1">
    <location>
        <begin position="192"/>
        <end position="209"/>
    </location>
</feature>
<dbReference type="AlphaFoldDB" id="E3N4D8"/>
<feature type="compositionally biased region" description="Low complexity" evidence="1">
    <location>
        <begin position="172"/>
        <end position="185"/>
    </location>
</feature>
<sequence>MSLRFPVPYLLVYLFENERRFSRPRSLRTYFWIQPDLKSSGSKYHPDTERKLIDFLMEEKMKTCEFTLDESCRRFVEENELGADPKFLDALFIHFLKNDPDAIIWFTEYGLDNVAFFYMALGLPCSYQFLKRCDEQRILYALQDSLLVCYHSEQRNLIGECRVDAHKNSRTNSAGSSGSAAVNGAPTASPRVPSTTNNRQNGSAQNRVVSNGAEARSGPSREKGARSLDGPSGPVVATHQRSSVSVNETPPIPVATNSPRPVRSQQKGTSSSNVVGPSTSAAVPDVPQSSRAPEVRSS</sequence>
<reference evidence="2" key="1">
    <citation type="submission" date="2007-07" db="EMBL/GenBank/DDBJ databases">
        <title>PCAP assembly of the Caenorhabditis remanei genome.</title>
        <authorList>
            <consortium name="The Caenorhabditis remanei Sequencing Consortium"/>
            <person name="Wilson R.K."/>
        </authorList>
    </citation>
    <scope>NUCLEOTIDE SEQUENCE [LARGE SCALE GENOMIC DNA]</scope>
    <source>
        <strain evidence="2">PB4641</strain>
    </source>
</reference>
<proteinExistence type="predicted"/>
<dbReference type="EMBL" id="DS268525">
    <property type="protein sequence ID" value="EFO85477.1"/>
    <property type="molecule type" value="Genomic_DNA"/>
</dbReference>
<evidence type="ECO:0000313" key="3">
    <source>
        <dbReference type="Proteomes" id="UP000008281"/>
    </source>
</evidence>
<keyword evidence="3" id="KW-1185">Reference proteome</keyword>
<dbReference type="Proteomes" id="UP000008281">
    <property type="component" value="Unassembled WGS sequence"/>
</dbReference>
<protein>
    <submittedName>
        <fullName evidence="2">Uncharacterized protein</fullName>
    </submittedName>
</protein>
<accession>E3N4D8</accession>
<feature type="compositionally biased region" description="Polar residues" evidence="1">
    <location>
        <begin position="255"/>
        <end position="292"/>
    </location>
</feature>